<sequence>MKNKDLERSVEGAQKIVKVLNDRTRLKILFFLSKQERNVSELQSLVQRSHTATSHHLSKLKSNRMVSAERKGKYMYYSLNDEHIKTILKVLFEHTMEEGEFCGTPSQKRLL</sequence>
<dbReference type="InterPro" id="IPR036390">
    <property type="entry name" value="WH_DNA-bd_sf"/>
</dbReference>
<dbReference type="PROSITE" id="PS50987">
    <property type="entry name" value="HTH_ARSR_2"/>
    <property type="match status" value="1"/>
</dbReference>
<keyword evidence="5" id="KW-0614">Plasmid</keyword>
<dbReference type="GeneID" id="93225462"/>
<dbReference type="SUPFAM" id="SSF46785">
    <property type="entry name" value="Winged helix' DNA-binding domain"/>
    <property type="match status" value="1"/>
</dbReference>
<dbReference type="PRINTS" id="PR00778">
    <property type="entry name" value="HTHARSR"/>
</dbReference>
<evidence type="ECO:0000256" key="3">
    <source>
        <dbReference type="ARBA" id="ARBA00023163"/>
    </source>
</evidence>
<evidence type="ECO:0000259" key="4">
    <source>
        <dbReference type="PROSITE" id="PS50987"/>
    </source>
</evidence>
<protein>
    <recommendedName>
        <fullName evidence="4">HTH arsR-type domain-containing protein</fullName>
    </recommendedName>
</protein>
<keyword evidence="1" id="KW-0805">Transcription regulation</keyword>
<dbReference type="KEGG" id="esg:EsVE80_p1-00470"/>
<proteinExistence type="predicted"/>
<dbReference type="GO" id="GO:0003677">
    <property type="term" value="F:DNA binding"/>
    <property type="evidence" value="ECO:0007669"/>
    <property type="project" value="UniProtKB-KW"/>
</dbReference>
<evidence type="ECO:0000256" key="1">
    <source>
        <dbReference type="ARBA" id="ARBA00023015"/>
    </source>
</evidence>
<gene>
    <name evidence="5" type="ORF">EsVE80_p1-00470</name>
</gene>
<geneLocation type="plasmid" evidence="5 6">
    <name>pVE80-1</name>
</geneLocation>
<dbReference type="InterPro" id="IPR001845">
    <property type="entry name" value="HTH_ArsR_DNA-bd_dom"/>
</dbReference>
<dbReference type="InterPro" id="IPR051081">
    <property type="entry name" value="HTH_MetalResp_TranReg"/>
</dbReference>
<name>A0A679ITY4_9ENTE</name>
<evidence type="ECO:0000313" key="6">
    <source>
        <dbReference type="Proteomes" id="UP000502998"/>
    </source>
</evidence>
<dbReference type="InterPro" id="IPR036388">
    <property type="entry name" value="WH-like_DNA-bd_sf"/>
</dbReference>
<evidence type="ECO:0000313" key="5">
    <source>
        <dbReference type="EMBL" id="BCA87117.1"/>
    </source>
</evidence>
<feature type="domain" description="HTH arsR-type" evidence="4">
    <location>
        <begin position="6"/>
        <end position="99"/>
    </location>
</feature>
<dbReference type="Proteomes" id="UP000502998">
    <property type="component" value="Plasmid pVE80-1"/>
</dbReference>
<dbReference type="Gene3D" id="1.10.10.10">
    <property type="entry name" value="Winged helix-like DNA-binding domain superfamily/Winged helix DNA-binding domain"/>
    <property type="match status" value="1"/>
</dbReference>
<dbReference type="EMBL" id="AP022823">
    <property type="protein sequence ID" value="BCA87117.1"/>
    <property type="molecule type" value="Genomic_DNA"/>
</dbReference>
<keyword evidence="6" id="KW-1185">Reference proteome</keyword>
<dbReference type="GO" id="GO:0003700">
    <property type="term" value="F:DNA-binding transcription factor activity"/>
    <property type="evidence" value="ECO:0007669"/>
    <property type="project" value="InterPro"/>
</dbReference>
<dbReference type="PANTHER" id="PTHR33154:SF33">
    <property type="entry name" value="TRANSCRIPTIONAL REPRESSOR SDPR"/>
    <property type="match status" value="1"/>
</dbReference>
<dbReference type="InterPro" id="IPR011991">
    <property type="entry name" value="ArsR-like_HTH"/>
</dbReference>
<dbReference type="Pfam" id="PF01022">
    <property type="entry name" value="HTH_5"/>
    <property type="match status" value="1"/>
</dbReference>
<keyword evidence="2" id="KW-0238">DNA-binding</keyword>
<dbReference type="SMART" id="SM00418">
    <property type="entry name" value="HTH_ARSR"/>
    <property type="match status" value="1"/>
</dbReference>
<dbReference type="NCBIfam" id="NF033788">
    <property type="entry name" value="HTH_metalloreg"/>
    <property type="match status" value="1"/>
</dbReference>
<dbReference type="PANTHER" id="PTHR33154">
    <property type="entry name" value="TRANSCRIPTIONAL REGULATOR, ARSR FAMILY"/>
    <property type="match status" value="1"/>
</dbReference>
<keyword evidence="3" id="KW-0804">Transcription</keyword>
<evidence type="ECO:0000256" key="2">
    <source>
        <dbReference type="ARBA" id="ARBA00023125"/>
    </source>
</evidence>
<accession>A0A679ITY4</accession>
<dbReference type="AlphaFoldDB" id="A0A679ITY4"/>
<dbReference type="CDD" id="cd00090">
    <property type="entry name" value="HTH_ARSR"/>
    <property type="match status" value="1"/>
</dbReference>
<reference evidence="5 6" key="1">
    <citation type="submission" date="2020-02" db="EMBL/GenBank/DDBJ databases">
        <title>Characterization of vanA genotype vancomycin-resistant Enterococcus saigonensis VE80.</title>
        <authorList>
            <person name="Harada T."/>
            <person name="Motooka D."/>
            <person name="Nakamura S."/>
            <person name="Yamamoto Y."/>
            <person name="Kawahara R."/>
            <person name="Kawatsu K."/>
        </authorList>
    </citation>
    <scope>NUCLEOTIDE SEQUENCE [LARGE SCALE GENOMIC DNA]</scope>
    <source>
        <strain evidence="5 6">VE80</strain>
        <plasmid evidence="5 6">pVE80-1</plasmid>
    </source>
</reference>
<dbReference type="RefSeq" id="WP_051661423.1">
    <property type="nucleotide sequence ID" value="NZ_AP022823.1"/>
</dbReference>
<organism evidence="5 6">
    <name type="scientific">Enterococcus saigonensis</name>
    <dbReference type="NCBI Taxonomy" id="1805431"/>
    <lineage>
        <taxon>Bacteria</taxon>
        <taxon>Bacillati</taxon>
        <taxon>Bacillota</taxon>
        <taxon>Bacilli</taxon>
        <taxon>Lactobacillales</taxon>
        <taxon>Enterococcaceae</taxon>
        <taxon>Enterococcus</taxon>
    </lineage>
</organism>